<dbReference type="EMBL" id="JANBUO010003158">
    <property type="protein sequence ID" value="KAJ2792445.1"/>
    <property type="molecule type" value="Genomic_DNA"/>
</dbReference>
<organism evidence="1 2">
    <name type="scientific">Coemansia guatemalensis</name>
    <dbReference type="NCBI Taxonomy" id="2761395"/>
    <lineage>
        <taxon>Eukaryota</taxon>
        <taxon>Fungi</taxon>
        <taxon>Fungi incertae sedis</taxon>
        <taxon>Zoopagomycota</taxon>
        <taxon>Kickxellomycotina</taxon>
        <taxon>Kickxellomycetes</taxon>
        <taxon>Kickxellales</taxon>
        <taxon>Kickxellaceae</taxon>
        <taxon>Coemansia</taxon>
    </lineage>
</organism>
<evidence type="ECO:0000313" key="1">
    <source>
        <dbReference type="EMBL" id="KAJ2792445.1"/>
    </source>
</evidence>
<keyword evidence="2" id="KW-1185">Reference proteome</keyword>
<gene>
    <name evidence="1" type="ORF">H4R20_006747</name>
</gene>
<proteinExistence type="predicted"/>
<reference evidence="1" key="1">
    <citation type="submission" date="2022-07" db="EMBL/GenBank/DDBJ databases">
        <title>Phylogenomic reconstructions and comparative analyses of Kickxellomycotina fungi.</title>
        <authorList>
            <person name="Reynolds N.K."/>
            <person name="Stajich J.E."/>
            <person name="Barry K."/>
            <person name="Grigoriev I.V."/>
            <person name="Crous P."/>
            <person name="Smith M.E."/>
        </authorList>
    </citation>
    <scope>NUCLEOTIDE SEQUENCE</scope>
    <source>
        <strain evidence="1">NRRL 1565</strain>
    </source>
</reference>
<dbReference type="Proteomes" id="UP001140094">
    <property type="component" value="Unassembled WGS sequence"/>
</dbReference>
<dbReference type="AlphaFoldDB" id="A0A9W8HU68"/>
<comment type="caution">
    <text evidence="1">The sequence shown here is derived from an EMBL/GenBank/DDBJ whole genome shotgun (WGS) entry which is preliminary data.</text>
</comment>
<protein>
    <submittedName>
        <fullName evidence="1">Uncharacterized protein</fullName>
    </submittedName>
</protein>
<dbReference type="OrthoDB" id="10375417at2759"/>
<sequence>MVTPWTVGITIFMYQAGSTKQGLMQGPHKLPENLLKLALGSDSYNFAMEMAHALQACHYNLDK</sequence>
<accession>A0A9W8HU68</accession>
<evidence type="ECO:0000313" key="2">
    <source>
        <dbReference type="Proteomes" id="UP001140094"/>
    </source>
</evidence>
<name>A0A9W8HU68_9FUNG</name>